<keyword evidence="6 13" id="KW-0235">DNA replication</keyword>
<evidence type="ECO:0000256" key="10">
    <source>
        <dbReference type="ARBA" id="ARBA00023125"/>
    </source>
</evidence>
<comment type="similarity">
    <text evidence="2 13">Belongs to the DNA polymerase type-Y family.</text>
</comment>
<comment type="subcellular location">
    <subcellularLocation>
        <location evidence="1 13">Cytoplasm</location>
    </subcellularLocation>
</comment>
<comment type="caution">
    <text evidence="15">The sequence shown here is derived from an EMBL/GenBank/DDBJ whole genome shotgun (WGS) entry which is preliminary data.</text>
</comment>
<protein>
    <recommendedName>
        <fullName evidence="13">DNA polymerase IV</fullName>
        <shortName evidence="13">Pol IV</shortName>
        <ecNumber evidence="13">2.7.7.7</ecNumber>
    </recommendedName>
</protein>
<dbReference type="EC" id="2.7.7.7" evidence="13"/>
<comment type="subunit">
    <text evidence="13">Monomer.</text>
</comment>
<dbReference type="InterPro" id="IPR053848">
    <property type="entry name" value="IMS_HHH_1"/>
</dbReference>
<dbReference type="PANTHER" id="PTHR11076">
    <property type="entry name" value="DNA REPAIR POLYMERASE UMUC / TRANSFERASE FAMILY MEMBER"/>
    <property type="match status" value="1"/>
</dbReference>
<sequence length="409" mass="46274">MESVVFLVDIQSFYASIEKALRPELEGKPVVVAGDPERREGVILAACPLAKSYGIQNAITLSEATRLCPHLTVVRPRMGLYLKASLSITEILERFSDLVEPYSIDEQFVSISGSEKLFGDPLTIARKIQAAIRTELGVYARVGIGPNKVLSKMACDQFAKKRETGIFSLTHDNLQRDLWPLPVEKLFGVGKRMGRHLRSIGIRTIGELARFPLERLKRKWGVNGHVLWMTANGFDLSPVTPQTFHSQKAIGHHMTLPRDYRTAEEIQVVLLELCEEVCRRARRHHLLGQTVSVGCRGADFDFPTGFYRQMKMPEATNQTMDLFHHAWNLFLRFWDGQPIRSLGVSLGGFASDDAIQLHLFDDREKKWKLGYVMDEIRQRFGPTSIVRAISLTPSGQAYERAQKIGGHYR</sequence>
<evidence type="ECO:0000313" key="15">
    <source>
        <dbReference type="EMBL" id="MBA4543627.1"/>
    </source>
</evidence>
<keyword evidence="13" id="KW-0515">Mutator protein</keyword>
<dbReference type="Pfam" id="PF11799">
    <property type="entry name" value="IMS_C"/>
    <property type="match status" value="1"/>
</dbReference>
<evidence type="ECO:0000256" key="8">
    <source>
        <dbReference type="ARBA" id="ARBA00022763"/>
    </source>
</evidence>
<dbReference type="Gene3D" id="3.30.70.270">
    <property type="match status" value="1"/>
</dbReference>
<proteinExistence type="inferred from homology"/>
<keyword evidence="16" id="KW-1185">Reference proteome</keyword>
<dbReference type="HAMAP" id="MF_01113">
    <property type="entry name" value="DNApol_IV"/>
    <property type="match status" value="1"/>
</dbReference>
<comment type="cofactor">
    <cofactor evidence="13">
        <name>Mg(2+)</name>
        <dbReference type="ChEBI" id="CHEBI:18420"/>
    </cofactor>
    <text evidence="13">Binds 2 magnesium ions per subunit.</text>
</comment>
<comment type="catalytic activity">
    <reaction evidence="12 13">
        <text>DNA(n) + a 2'-deoxyribonucleoside 5'-triphosphate = DNA(n+1) + diphosphate</text>
        <dbReference type="Rhea" id="RHEA:22508"/>
        <dbReference type="Rhea" id="RHEA-COMP:17339"/>
        <dbReference type="Rhea" id="RHEA-COMP:17340"/>
        <dbReference type="ChEBI" id="CHEBI:33019"/>
        <dbReference type="ChEBI" id="CHEBI:61560"/>
        <dbReference type="ChEBI" id="CHEBI:173112"/>
        <dbReference type="EC" id="2.7.7.7"/>
    </reaction>
</comment>
<keyword evidence="7 13" id="KW-0479">Metal-binding</keyword>
<dbReference type="Proteomes" id="UP000530514">
    <property type="component" value="Unassembled WGS sequence"/>
</dbReference>
<dbReference type="InterPro" id="IPR043128">
    <property type="entry name" value="Rev_trsase/Diguanyl_cyclase"/>
</dbReference>
<dbReference type="SUPFAM" id="SSF100879">
    <property type="entry name" value="Lesion bypass DNA polymerase (Y-family), little finger domain"/>
    <property type="match status" value="1"/>
</dbReference>
<reference evidence="15 16" key="1">
    <citation type="submission" date="2020-07" db="EMBL/GenBank/DDBJ databases">
        <authorList>
            <person name="Feng H."/>
        </authorList>
    </citation>
    <scope>NUCLEOTIDE SEQUENCE [LARGE SCALE GENOMIC DNA]</scope>
    <source>
        <strain evidence="16">s-11</strain>
    </source>
</reference>
<comment type="function">
    <text evidence="13">Poorly processive, error-prone DNA polymerase involved in untargeted mutagenesis. Copies undamaged DNA at stalled replication forks, which arise in vivo from mismatched or misaligned primer ends. These misaligned primers can be extended by PolIV. Exhibits no 3'-5' exonuclease (proofreading) activity. May be involved in translesional synthesis, in conjunction with the beta clamp from PolIII.</text>
</comment>
<dbReference type="Gene3D" id="3.30.1490.100">
    <property type="entry name" value="DNA polymerase, Y-family, little finger domain"/>
    <property type="match status" value="1"/>
</dbReference>
<keyword evidence="9 13" id="KW-0460">Magnesium</keyword>
<evidence type="ECO:0000256" key="13">
    <source>
        <dbReference type="HAMAP-Rule" id="MF_01113"/>
    </source>
</evidence>
<keyword evidence="13" id="KW-0239">DNA-directed DNA polymerase</keyword>
<evidence type="ECO:0000256" key="6">
    <source>
        <dbReference type="ARBA" id="ARBA00022705"/>
    </source>
</evidence>
<dbReference type="Gene3D" id="3.40.1170.60">
    <property type="match status" value="1"/>
</dbReference>
<evidence type="ECO:0000256" key="5">
    <source>
        <dbReference type="ARBA" id="ARBA00022695"/>
    </source>
</evidence>
<dbReference type="AlphaFoldDB" id="A0A7W2AHW3"/>
<dbReference type="InterPro" id="IPR036775">
    <property type="entry name" value="DNA_pol_Y-fam_lit_finger_sf"/>
</dbReference>
<dbReference type="InterPro" id="IPR017961">
    <property type="entry name" value="DNA_pol_Y-fam_little_finger"/>
</dbReference>
<dbReference type="InterPro" id="IPR043502">
    <property type="entry name" value="DNA/RNA_pol_sf"/>
</dbReference>
<feature type="active site" evidence="13">
    <location>
        <position position="106"/>
    </location>
</feature>
<evidence type="ECO:0000256" key="12">
    <source>
        <dbReference type="ARBA" id="ARBA00049244"/>
    </source>
</evidence>
<dbReference type="Pfam" id="PF21999">
    <property type="entry name" value="IMS_HHH_1"/>
    <property type="match status" value="1"/>
</dbReference>
<feature type="domain" description="UmuC" evidence="14">
    <location>
        <begin position="5"/>
        <end position="190"/>
    </location>
</feature>
<evidence type="ECO:0000256" key="11">
    <source>
        <dbReference type="ARBA" id="ARBA00023204"/>
    </source>
</evidence>
<dbReference type="GO" id="GO:0003684">
    <property type="term" value="F:damaged DNA binding"/>
    <property type="evidence" value="ECO:0007669"/>
    <property type="project" value="InterPro"/>
</dbReference>
<evidence type="ECO:0000256" key="7">
    <source>
        <dbReference type="ARBA" id="ARBA00022723"/>
    </source>
</evidence>
<feature type="binding site" evidence="13">
    <location>
        <position position="9"/>
    </location>
    <ligand>
        <name>Mg(2+)</name>
        <dbReference type="ChEBI" id="CHEBI:18420"/>
    </ligand>
</feature>
<keyword evidence="10 13" id="KW-0238">DNA-binding</keyword>
<dbReference type="GO" id="GO:0003887">
    <property type="term" value="F:DNA-directed DNA polymerase activity"/>
    <property type="evidence" value="ECO:0007669"/>
    <property type="project" value="UniProtKB-UniRule"/>
</dbReference>
<dbReference type="NCBIfam" id="NF002848">
    <property type="entry name" value="PRK03103.1"/>
    <property type="match status" value="1"/>
</dbReference>
<dbReference type="PROSITE" id="PS50173">
    <property type="entry name" value="UMUC"/>
    <property type="match status" value="1"/>
</dbReference>
<dbReference type="RefSeq" id="WP_033099117.1">
    <property type="nucleotide sequence ID" value="NZ_JACEIP010000019.1"/>
</dbReference>
<dbReference type="SUPFAM" id="SSF56672">
    <property type="entry name" value="DNA/RNA polymerases"/>
    <property type="match status" value="1"/>
</dbReference>
<dbReference type="EMBL" id="JACEIP010000019">
    <property type="protein sequence ID" value="MBA4543627.1"/>
    <property type="molecule type" value="Genomic_DNA"/>
</dbReference>
<dbReference type="PANTHER" id="PTHR11076:SF35">
    <property type="entry name" value="DNA REPAIR PROTEIN HOMOLOG YOBH"/>
    <property type="match status" value="1"/>
</dbReference>
<evidence type="ECO:0000256" key="1">
    <source>
        <dbReference type="ARBA" id="ARBA00004496"/>
    </source>
</evidence>
<evidence type="ECO:0000256" key="9">
    <source>
        <dbReference type="ARBA" id="ARBA00022842"/>
    </source>
</evidence>
<accession>A0A7W2AHW3</accession>
<dbReference type="InterPro" id="IPR022880">
    <property type="entry name" value="DNApol_IV"/>
</dbReference>
<evidence type="ECO:0000259" key="14">
    <source>
        <dbReference type="PROSITE" id="PS50173"/>
    </source>
</evidence>
<evidence type="ECO:0000313" key="16">
    <source>
        <dbReference type="Proteomes" id="UP000530514"/>
    </source>
</evidence>
<dbReference type="GO" id="GO:0000287">
    <property type="term" value="F:magnesium ion binding"/>
    <property type="evidence" value="ECO:0007669"/>
    <property type="project" value="UniProtKB-UniRule"/>
</dbReference>
<dbReference type="InterPro" id="IPR001126">
    <property type="entry name" value="UmuC"/>
</dbReference>
<dbReference type="OrthoDB" id="9808813at2"/>
<dbReference type="CDD" id="cd01700">
    <property type="entry name" value="PolY_Pol_V_umuC"/>
    <property type="match status" value="1"/>
</dbReference>
<dbReference type="GO" id="GO:0042276">
    <property type="term" value="P:error-prone translesion synthesis"/>
    <property type="evidence" value="ECO:0007669"/>
    <property type="project" value="TreeGrafter"/>
</dbReference>
<dbReference type="GO" id="GO:0009432">
    <property type="term" value="P:SOS response"/>
    <property type="evidence" value="ECO:0007669"/>
    <property type="project" value="TreeGrafter"/>
</dbReference>
<dbReference type="Gene3D" id="1.10.150.20">
    <property type="entry name" value="5' to 3' exonuclease, C-terminal subdomain"/>
    <property type="match status" value="1"/>
</dbReference>
<dbReference type="Pfam" id="PF00817">
    <property type="entry name" value="IMS"/>
    <property type="match status" value="1"/>
</dbReference>
<keyword evidence="8 13" id="KW-0227">DNA damage</keyword>
<keyword evidence="11 13" id="KW-0234">DNA repair</keyword>
<feature type="binding site" evidence="13">
    <location>
        <position position="105"/>
    </location>
    <ligand>
        <name>Mg(2+)</name>
        <dbReference type="ChEBI" id="CHEBI:18420"/>
    </ligand>
</feature>
<dbReference type="InterPro" id="IPR050116">
    <property type="entry name" value="DNA_polymerase-Y"/>
</dbReference>
<evidence type="ECO:0000256" key="2">
    <source>
        <dbReference type="ARBA" id="ARBA00010945"/>
    </source>
</evidence>
<keyword evidence="5 13" id="KW-0548">Nucleotidyltransferase</keyword>
<dbReference type="GO" id="GO:0006261">
    <property type="term" value="P:DNA-templated DNA replication"/>
    <property type="evidence" value="ECO:0007669"/>
    <property type="project" value="UniProtKB-UniRule"/>
</dbReference>
<evidence type="ECO:0000256" key="4">
    <source>
        <dbReference type="ARBA" id="ARBA00022679"/>
    </source>
</evidence>
<keyword evidence="4 13" id="KW-0808">Transferase</keyword>
<organism evidence="15 16">
    <name type="scientific">Thermoactinomyces daqus</name>
    <dbReference type="NCBI Taxonomy" id="1329516"/>
    <lineage>
        <taxon>Bacteria</taxon>
        <taxon>Bacillati</taxon>
        <taxon>Bacillota</taxon>
        <taxon>Bacilli</taxon>
        <taxon>Bacillales</taxon>
        <taxon>Thermoactinomycetaceae</taxon>
        <taxon>Thermoactinomyces</taxon>
    </lineage>
</organism>
<name>A0A7W2AHW3_9BACL</name>
<keyword evidence="3 13" id="KW-0963">Cytoplasm</keyword>
<dbReference type="GO" id="GO:0006281">
    <property type="term" value="P:DNA repair"/>
    <property type="evidence" value="ECO:0007669"/>
    <property type="project" value="UniProtKB-UniRule"/>
</dbReference>
<gene>
    <name evidence="13" type="primary">dinB</name>
    <name evidence="15" type="ORF">H1164_12080</name>
</gene>
<dbReference type="GO" id="GO:0005829">
    <property type="term" value="C:cytosol"/>
    <property type="evidence" value="ECO:0007669"/>
    <property type="project" value="TreeGrafter"/>
</dbReference>
<feature type="site" description="Substrate discrimination" evidence="13">
    <location>
        <position position="14"/>
    </location>
</feature>
<evidence type="ECO:0000256" key="3">
    <source>
        <dbReference type="ARBA" id="ARBA00022490"/>
    </source>
</evidence>